<feature type="transmembrane region" description="Helical" evidence="12">
    <location>
        <begin position="112"/>
        <end position="134"/>
    </location>
</feature>
<feature type="transmembrane region" description="Helical" evidence="12">
    <location>
        <begin position="67"/>
        <end position="87"/>
    </location>
</feature>
<keyword evidence="5" id="KW-0249">Electron transport</keyword>
<dbReference type="Pfam" id="PF02600">
    <property type="entry name" value="DsbB"/>
    <property type="match status" value="1"/>
</dbReference>
<keyword evidence="10" id="KW-0143">Chaperone</keyword>
<dbReference type="GO" id="GO:0015035">
    <property type="term" value="F:protein-disulfide reductase activity"/>
    <property type="evidence" value="ECO:0007669"/>
    <property type="project" value="InterPro"/>
</dbReference>
<keyword evidence="7" id="KW-0560">Oxidoreductase</keyword>
<proteinExistence type="inferred from homology"/>
<comment type="subcellular location">
    <subcellularLocation>
        <location evidence="1">Membrane</location>
        <topology evidence="1">Multi-pass membrane protein</topology>
    </subcellularLocation>
</comment>
<evidence type="ECO:0000256" key="8">
    <source>
        <dbReference type="ARBA" id="ARBA00023136"/>
    </source>
</evidence>
<evidence type="ECO:0000256" key="2">
    <source>
        <dbReference type="ARBA" id="ARBA00007602"/>
    </source>
</evidence>
<dbReference type="InterPro" id="IPR003752">
    <property type="entry name" value="DiS_bond_form_DsbB/BdbC"/>
</dbReference>
<evidence type="ECO:0000256" key="7">
    <source>
        <dbReference type="ARBA" id="ARBA00023002"/>
    </source>
</evidence>
<dbReference type="AlphaFoldDB" id="A0A7W5CAG0"/>
<comment type="similarity">
    <text evidence="2">Belongs to the DsbB family. BdbC subfamily.</text>
</comment>
<dbReference type="NCBIfam" id="NF002849">
    <property type="entry name" value="PRK03113.1"/>
    <property type="match status" value="1"/>
</dbReference>
<evidence type="ECO:0000256" key="12">
    <source>
        <dbReference type="SAM" id="Phobius"/>
    </source>
</evidence>
<dbReference type="InterPro" id="IPR012187">
    <property type="entry name" value="Disulphide_bond_form_BdbC"/>
</dbReference>
<keyword evidence="9" id="KW-1015">Disulfide bond</keyword>
<evidence type="ECO:0000256" key="9">
    <source>
        <dbReference type="ARBA" id="ARBA00023157"/>
    </source>
</evidence>
<protein>
    <submittedName>
        <fullName evidence="13">Disulfide bond formation protein DsbB</fullName>
    </submittedName>
</protein>
<reference evidence="13 14" key="1">
    <citation type="submission" date="2020-08" db="EMBL/GenBank/DDBJ databases">
        <title>Genomic Encyclopedia of Type Strains, Phase III (KMG-III): the genomes of soil and plant-associated and newly described type strains.</title>
        <authorList>
            <person name="Whitman W."/>
        </authorList>
    </citation>
    <scope>NUCLEOTIDE SEQUENCE [LARGE SCALE GENOMIC DNA]</scope>
    <source>
        <strain evidence="13 14">CECT 8234</strain>
    </source>
</reference>
<dbReference type="Proteomes" id="UP000518605">
    <property type="component" value="Unassembled WGS sequence"/>
</dbReference>
<organism evidence="13 14">
    <name type="scientific">Paenibacillus endophyticus</name>
    <dbReference type="NCBI Taxonomy" id="1294268"/>
    <lineage>
        <taxon>Bacteria</taxon>
        <taxon>Bacillati</taxon>
        <taxon>Bacillota</taxon>
        <taxon>Bacilli</taxon>
        <taxon>Bacillales</taxon>
        <taxon>Paenibacillaceae</taxon>
        <taxon>Paenibacillus</taxon>
    </lineage>
</organism>
<dbReference type="Gene3D" id="1.20.1550.10">
    <property type="entry name" value="DsbB-like"/>
    <property type="match status" value="1"/>
</dbReference>
<dbReference type="InterPro" id="IPR023380">
    <property type="entry name" value="DsbB-like_sf"/>
</dbReference>
<keyword evidence="8 12" id="KW-0472">Membrane</keyword>
<gene>
    <name evidence="13" type="ORF">FHS16_004169</name>
</gene>
<dbReference type="EMBL" id="JACHXW010000014">
    <property type="protein sequence ID" value="MBB3154093.1"/>
    <property type="molecule type" value="Genomic_DNA"/>
</dbReference>
<dbReference type="RefSeq" id="WP_183566915.1">
    <property type="nucleotide sequence ID" value="NZ_CBCSLB010000014.1"/>
</dbReference>
<dbReference type="PANTHER" id="PTHR43469:SF1">
    <property type="entry name" value="SPBETA PROPHAGE-DERIVED DISULFIDE BOND FORMATION PROTEIN B"/>
    <property type="match status" value="1"/>
</dbReference>
<evidence type="ECO:0000256" key="5">
    <source>
        <dbReference type="ARBA" id="ARBA00022982"/>
    </source>
</evidence>
<feature type="transmembrane region" description="Helical" evidence="12">
    <location>
        <begin position="43"/>
        <end position="60"/>
    </location>
</feature>
<accession>A0A7W5CAG0</accession>
<evidence type="ECO:0000256" key="6">
    <source>
        <dbReference type="ARBA" id="ARBA00022989"/>
    </source>
</evidence>
<keyword evidence="6 12" id="KW-1133">Transmembrane helix</keyword>
<keyword evidence="11" id="KW-0676">Redox-active center</keyword>
<keyword evidence="14" id="KW-1185">Reference proteome</keyword>
<dbReference type="GO" id="GO:0006457">
    <property type="term" value="P:protein folding"/>
    <property type="evidence" value="ECO:0007669"/>
    <property type="project" value="InterPro"/>
</dbReference>
<dbReference type="SUPFAM" id="SSF158442">
    <property type="entry name" value="DsbB-like"/>
    <property type="match status" value="1"/>
</dbReference>
<keyword evidence="4 12" id="KW-0812">Transmembrane</keyword>
<name>A0A7W5CAG0_9BACL</name>
<evidence type="ECO:0000256" key="11">
    <source>
        <dbReference type="ARBA" id="ARBA00023284"/>
    </source>
</evidence>
<dbReference type="HAMAP" id="MF_00287">
    <property type="entry name" value="BdbC"/>
    <property type="match status" value="1"/>
</dbReference>
<evidence type="ECO:0000256" key="10">
    <source>
        <dbReference type="ARBA" id="ARBA00023186"/>
    </source>
</evidence>
<sequence>MEDSLEKKKSFWLFAAWATAVLATAGSLYLSEVMHFAPCSLCWFQRIFMYPLALLLGIAYSKGDTGIVSYALPLVVIGGGFSLYHTVLQKLPHDSPLASCGPVSCQGDYLNWFGFITIPMLALVAFLIILTALLRLRSLNRV</sequence>
<evidence type="ECO:0000313" key="13">
    <source>
        <dbReference type="EMBL" id="MBB3154093.1"/>
    </source>
</evidence>
<dbReference type="PIRSF" id="PIRSF036659">
    <property type="entry name" value="BdbC"/>
    <property type="match status" value="1"/>
</dbReference>
<feature type="transmembrane region" description="Helical" evidence="12">
    <location>
        <begin position="12"/>
        <end position="31"/>
    </location>
</feature>
<dbReference type="PANTHER" id="PTHR43469">
    <property type="entry name" value="DISULFIDE FORMATION PROTEIN-RELATED"/>
    <property type="match status" value="1"/>
</dbReference>
<keyword evidence="3" id="KW-0813">Transport</keyword>
<evidence type="ECO:0000256" key="3">
    <source>
        <dbReference type="ARBA" id="ARBA00022448"/>
    </source>
</evidence>
<dbReference type="GO" id="GO:0016020">
    <property type="term" value="C:membrane"/>
    <property type="evidence" value="ECO:0007669"/>
    <property type="project" value="UniProtKB-SubCell"/>
</dbReference>
<evidence type="ECO:0000256" key="1">
    <source>
        <dbReference type="ARBA" id="ARBA00004141"/>
    </source>
</evidence>
<evidence type="ECO:0000256" key="4">
    <source>
        <dbReference type="ARBA" id="ARBA00022692"/>
    </source>
</evidence>
<evidence type="ECO:0000313" key="14">
    <source>
        <dbReference type="Proteomes" id="UP000518605"/>
    </source>
</evidence>
<comment type="caution">
    <text evidence="13">The sequence shown here is derived from an EMBL/GenBank/DDBJ whole genome shotgun (WGS) entry which is preliminary data.</text>
</comment>